<protein>
    <submittedName>
        <fullName evidence="2">Uncharacterized protein</fullName>
    </submittedName>
</protein>
<accession>K6UCA3</accession>
<dbReference type="RefSeq" id="XP_004220788.1">
    <property type="nucleotide sequence ID" value="XM_004220740.1"/>
</dbReference>
<dbReference type="KEGG" id="pcy:PCYB_012340"/>
<gene>
    <name evidence="2" type="ORF">PCYB_012340</name>
</gene>
<dbReference type="Proteomes" id="UP000006319">
    <property type="component" value="Chromosome 1"/>
</dbReference>
<dbReference type="VEuPathDB" id="PlasmoDB:PCYB_012340"/>
<dbReference type="AlphaFoldDB" id="K6UCA3"/>
<sequence length="339" mass="39339">MKHLARKLKGVYPNGKNAELLTWESKKEEAVGMEAVSEGEDIDLHGDNHMTLPPQNANHPSSGSIIRGTSPIGAFPLCAENNHTSVTHPGHSNGQQIGVLFEEEKKNYQLVRENSGEKQPNGTPMEEEAIVDESFDDLVKKKKHPISQVCKTYRQLNRRLRTLHEHNMVNRNFHLSKDPNRKKSVIIELYLLCISQTERSHRRVEKWKRQVTRLAGALRGVDYLPSFIRMNSRPTITYRWRDYIQIKSDLDPLRDYKNEQTNQEILPMMEIIALPYDTFFRNVDERRGSQTKPSRRFHLEMKKFCATYRYPEDGDEGKGHPTEGLKSRERNKTFSWCPG</sequence>
<organism evidence="2 3">
    <name type="scientific">Plasmodium cynomolgi (strain B)</name>
    <dbReference type="NCBI Taxonomy" id="1120755"/>
    <lineage>
        <taxon>Eukaryota</taxon>
        <taxon>Sar</taxon>
        <taxon>Alveolata</taxon>
        <taxon>Apicomplexa</taxon>
        <taxon>Aconoidasida</taxon>
        <taxon>Haemosporida</taxon>
        <taxon>Plasmodiidae</taxon>
        <taxon>Plasmodium</taxon>
        <taxon>Plasmodium (Plasmodium)</taxon>
    </lineage>
</organism>
<evidence type="ECO:0000256" key="1">
    <source>
        <dbReference type="SAM" id="MobiDB-lite"/>
    </source>
</evidence>
<reference evidence="2 3" key="1">
    <citation type="journal article" date="2012" name="Nat. Genet.">
        <title>Plasmodium cynomolgi genome sequences provide insight into Plasmodium vivax and the monkey malaria clade.</title>
        <authorList>
            <person name="Tachibana S."/>
            <person name="Sullivan S.A."/>
            <person name="Kawai S."/>
            <person name="Nakamura S."/>
            <person name="Kim H.R."/>
            <person name="Goto N."/>
            <person name="Arisue N."/>
            <person name="Palacpac N.M.Q."/>
            <person name="Honma H."/>
            <person name="Yagi M."/>
            <person name="Tougan T."/>
            <person name="Katakai Y."/>
            <person name="Kaneko O."/>
            <person name="Mita T."/>
            <person name="Kita K."/>
            <person name="Yasutomi Y."/>
            <person name="Sutton P.L."/>
            <person name="Shakhbatyan R."/>
            <person name="Horii T."/>
            <person name="Yasunaga T."/>
            <person name="Barnwell J.W."/>
            <person name="Escalante A.A."/>
            <person name="Carlton J.M."/>
            <person name="Tanabe K."/>
        </authorList>
    </citation>
    <scope>NUCLEOTIDE SEQUENCE [LARGE SCALE GENOMIC DNA]</scope>
    <source>
        <strain evidence="2 3">B</strain>
    </source>
</reference>
<feature type="compositionally biased region" description="Basic and acidic residues" evidence="1">
    <location>
        <begin position="312"/>
        <end position="332"/>
    </location>
</feature>
<feature type="region of interest" description="Disordered" evidence="1">
    <location>
        <begin position="312"/>
        <end position="339"/>
    </location>
</feature>
<name>K6UCA3_PLACD</name>
<evidence type="ECO:0000313" key="3">
    <source>
        <dbReference type="Proteomes" id="UP000006319"/>
    </source>
</evidence>
<keyword evidence="3" id="KW-1185">Reference proteome</keyword>
<evidence type="ECO:0000313" key="2">
    <source>
        <dbReference type="EMBL" id="GAB64501.1"/>
    </source>
</evidence>
<proteinExistence type="predicted"/>
<dbReference type="GeneID" id="14691090"/>
<dbReference type="EMBL" id="DF157093">
    <property type="protein sequence ID" value="GAB64501.1"/>
    <property type="molecule type" value="Genomic_DNA"/>
</dbReference>